<evidence type="ECO:0008006" key="5">
    <source>
        <dbReference type="Google" id="ProtNLM"/>
    </source>
</evidence>
<feature type="signal peptide" evidence="2">
    <location>
        <begin position="1"/>
        <end position="35"/>
    </location>
</feature>
<organism evidence="3 4">
    <name type="scientific">Colletotrichum navitas</name>
    <dbReference type="NCBI Taxonomy" id="681940"/>
    <lineage>
        <taxon>Eukaryota</taxon>
        <taxon>Fungi</taxon>
        <taxon>Dikarya</taxon>
        <taxon>Ascomycota</taxon>
        <taxon>Pezizomycotina</taxon>
        <taxon>Sordariomycetes</taxon>
        <taxon>Hypocreomycetidae</taxon>
        <taxon>Glomerellales</taxon>
        <taxon>Glomerellaceae</taxon>
        <taxon>Colletotrichum</taxon>
        <taxon>Colletotrichum graminicola species complex</taxon>
    </lineage>
</organism>
<proteinExistence type="predicted"/>
<keyword evidence="4" id="KW-1185">Reference proteome</keyword>
<sequence length="83" mass="8958">MSCFATMAFLWGSPLAGLDLCVVADLVSRERPVSGLPTSAQPKPVHGSSSFITSRGFSYYRSRWRSHRRSSSPPQASPTSPAS</sequence>
<evidence type="ECO:0000256" key="2">
    <source>
        <dbReference type="SAM" id="SignalP"/>
    </source>
</evidence>
<dbReference type="AlphaFoldDB" id="A0AAD8V8E1"/>
<dbReference type="GeneID" id="85441569"/>
<accession>A0AAD8V8E1</accession>
<gene>
    <name evidence="3" type="ORF">LY79DRAFT_547476</name>
</gene>
<evidence type="ECO:0000313" key="3">
    <source>
        <dbReference type="EMBL" id="KAK1595355.1"/>
    </source>
</evidence>
<reference evidence="3" key="1">
    <citation type="submission" date="2021-06" db="EMBL/GenBank/DDBJ databases">
        <title>Comparative genomics, transcriptomics and evolutionary studies reveal genomic signatures of adaptation to plant cell wall in hemibiotrophic fungi.</title>
        <authorList>
            <consortium name="DOE Joint Genome Institute"/>
            <person name="Baroncelli R."/>
            <person name="Diaz J.F."/>
            <person name="Benocci T."/>
            <person name="Peng M."/>
            <person name="Battaglia E."/>
            <person name="Haridas S."/>
            <person name="Andreopoulos W."/>
            <person name="Labutti K."/>
            <person name="Pangilinan J."/>
            <person name="Floch G.L."/>
            <person name="Makela M.R."/>
            <person name="Henrissat B."/>
            <person name="Grigoriev I.V."/>
            <person name="Crouch J.A."/>
            <person name="De Vries R.P."/>
            <person name="Sukno S.A."/>
            <person name="Thon M.R."/>
        </authorList>
    </citation>
    <scope>NUCLEOTIDE SEQUENCE</scope>
    <source>
        <strain evidence="3">CBS 125086</strain>
    </source>
</reference>
<dbReference type="EMBL" id="JAHLJV010000016">
    <property type="protein sequence ID" value="KAK1595355.1"/>
    <property type="molecule type" value="Genomic_DNA"/>
</dbReference>
<protein>
    <recommendedName>
        <fullName evidence="5">Secreted protein</fullName>
    </recommendedName>
</protein>
<name>A0AAD8V8E1_9PEZI</name>
<feature type="compositionally biased region" description="Polar residues" evidence="1">
    <location>
        <begin position="36"/>
        <end position="52"/>
    </location>
</feature>
<feature type="region of interest" description="Disordered" evidence="1">
    <location>
        <begin position="32"/>
        <end position="52"/>
    </location>
</feature>
<evidence type="ECO:0000313" key="4">
    <source>
        <dbReference type="Proteomes" id="UP001230504"/>
    </source>
</evidence>
<dbReference type="Proteomes" id="UP001230504">
    <property type="component" value="Unassembled WGS sequence"/>
</dbReference>
<comment type="caution">
    <text evidence="3">The sequence shown here is derived from an EMBL/GenBank/DDBJ whole genome shotgun (WGS) entry which is preliminary data.</text>
</comment>
<feature type="chain" id="PRO_5041901594" description="Secreted protein" evidence="2">
    <location>
        <begin position="36"/>
        <end position="83"/>
    </location>
</feature>
<keyword evidence="2" id="KW-0732">Signal</keyword>
<dbReference type="RefSeq" id="XP_060416402.1">
    <property type="nucleotide sequence ID" value="XM_060557329.1"/>
</dbReference>
<evidence type="ECO:0000256" key="1">
    <source>
        <dbReference type="SAM" id="MobiDB-lite"/>
    </source>
</evidence>